<dbReference type="Proteomes" id="UP000034803">
    <property type="component" value="Unassembled WGS sequence"/>
</dbReference>
<reference evidence="2 3" key="1">
    <citation type="journal article" date="2015" name="Nature">
        <title>rRNA introns, odd ribosomes, and small enigmatic genomes across a large radiation of phyla.</title>
        <authorList>
            <person name="Brown C.T."/>
            <person name="Hug L.A."/>
            <person name="Thomas B.C."/>
            <person name="Sharon I."/>
            <person name="Castelle C.J."/>
            <person name="Singh A."/>
            <person name="Wilkins M.J."/>
            <person name="Williams K.H."/>
            <person name="Banfield J.F."/>
        </authorList>
    </citation>
    <scope>NUCLEOTIDE SEQUENCE [LARGE SCALE GENOMIC DNA]</scope>
</reference>
<dbReference type="GO" id="GO:0004377">
    <property type="term" value="F:GDP-Man:Man(3)GlcNAc(2)-PP-Dol alpha-1,2-mannosyltransferase activity"/>
    <property type="evidence" value="ECO:0007669"/>
    <property type="project" value="InterPro"/>
</dbReference>
<dbReference type="Gene3D" id="3.40.50.2000">
    <property type="entry name" value="Glycogen Phosphorylase B"/>
    <property type="match status" value="1"/>
</dbReference>
<feature type="domain" description="Glycosyl transferase family 1" evidence="1">
    <location>
        <begin position="151"/>
        <end position="326"/>
    </location>
</feature>
<evidence type="ECO:0000313" key="3">
    <source>
        <dbReference type="Proteomes" id="UP000034803"/>
    </source>
</evidence>
<organism evidence="2 3">
    <name type="scientific">Candidatus Woesebacteria bacterium GW2011_GWC2_31_9</name>
    <dbReference type="NCBI Taxonomy" id="1618586"/>
    <lineage>
        <taxon>Bacteria</taxon>
        <taxon>Candidatus Woeseibacteriota</taxon>
    </lineage>
</organism>
<dbReference type="Pfam" id="PF00534">
    <property type="entry name" value="Glycos_transf_1"/>
    <property type="match status" value="1"/>
</dbReference>
<dbReference type="GO" id="GO:0006487">
    <property type="term" value="P:protein N-linked glycosylation"/>
    <property type="evidence" value="ECO:0007669"/>
    <property type="project" value="TreeGrafter"/>
</dbReference>
<gene>
    <name evidence="2" type="ORF">UR21_C0010G0006</name>
</gene>
<dbReference type="PANTHER" id="PTHR45919">
    <property type="entry name" value="GDP-MAN:MAN(3)GLCNAC(2)-PP-DOL ALPHA-1,2-MANNOSYLTRANSFERASE"/>
    <property type="match status" value="1"/>
</dbReference>
<comment type="caution">
    <text evidence="2">The sequence shown here is derived from an EMBL/GenBank/DDBJ whole genome shotgun (WGS) entry which is preliminary data.</text>
</comment>
<evidence type="ECO:0000313" key="2">
    <source>
        <dbReference type="EMBL" id="KKP31364.1"/>
    </source>
</evidence>
<dbReference type="InterPro" id="IPR001296">
    <property type="entry name" value="Glyco_trans_1"/>
</dbReference>
<proteinExistence type="predicted"/>
<keyword evidence="2" id="KW-0808">Transferase</keyword>
<evidence type="ECO:0000259" key="1">
    <source>
        <dbReference type="Pfam" id="PF00534"/>
    </source>
</evidence>
<sequence>MGKAAIFNPYLDTLGGGERYTIFFAKVLADEGYVVDIEWKDKSMKEKIQNRFGIKLSENINFVDDIKRGENYDICFWISDGSIPTLRARTNFLHFQVPFKNVNGKTLLNKMKLFRINKIICNSNFTKKVIDKEYGVNSLVIYPPVDILSIKSKRKENIILYVGRFSNLVQNKGHEILIDVFKNLIKEKGFTDWKLILAGGIEVGVGNYLNRLKTLNKNINIEFVESPDFNKLKEIYGKSKFFWSAAGYEVNETSSPEKVEHFGISLIESMSAGCVPVVYNAGGYKEIITSGENGFLWQNKKDLIRITEKITKTGGLYKDISTEAKKSSLKYSYEFFKKNVCQILK</sequence>
<dbReference type="GO" id="GO:0016020">
    <property type="term" value="C:membrane"/>
    <property type="evidence" value="ECO:0007669"/>
    <property type="project" value="TreeGrafter"/>
</dbReference>
<dbReference type="PANTHER" id="PTHR45919:SF1">
    <property type="entry name" value="GDP-MAN:MAN(3)GLCNAC(2)-PP-DOL ALPHA-1,2-MANNOSYLTRANSFERASE"/>
    <property type="match status" value="1"/>
</dbReference>
<dbReference type="InterPro" id="IPR038013">
    <property type="entry name" value="ALG11"/>
</dbReference>
<protein>
    <submittedName>
        <fullName evidence="2">Glycosyl transferase family 2</fullName>
    </submittedName>
</protein>
<dbReference type="CDD" id="cd03801">
    <property type="entry name" value="GT4_PimA-like"/>
    <property type="match status" value="1"/>
</dbReference>
<accession>A0A0F9YIK4</accession>
<dbReference type="AlphaFoldDB" id="A0A0F9YIK4"/>
<name>A0A0F9YIK4_9BACT</name>
<dbReference type="SUPFAM" id="SSF53756">
    <property type="entry name" value="UDP-Glycosyltransferase/glycogen phosphorylase"/>
    <property type="match status" value="1"/>
</dbReference>
<dbReference type="EMBL" id="LBOI01000010">
    <property type="protein sequence ID" value="KKP31364.1"/>
    <property type="molecule type" value="Genomic_DNA"/>
</dbReference>